<evidence type="ECO:0000313" key="2">
    <source>
        <dbReference type="EMBL" id="GMN41275.1"/>
    </source>
</evidence>
<feature type="compositionally biased region" description="Basic and acidic residues" evidence="1">
    <location>
        <begin position="30"/>
        <end position="54"/>
    </location>
</feature>
<sequence length="94" mass="11349">MESVPNPRGGSESLRDLEQRRGISQSSGELWRREKEIYRQTERERGREREREKGGRRMMVLIFIVGKGKEIEFPVKRREKQRSRLKALRNPNYY</sequence>
<protein>
    <submittedName>
        <fullName evidence="2">Uncharacterized protein</fullName>
    </submittedName>
</protein>
<dbReference type="EMBL" id="BTGU01000012">
    <property type="protein sequence ID" value="GMN41275.1"/>
    <property type="molecule type" value="Genomic_DNA"/>
</dbReference>
<organism evidence="2 3">
    <name type="scientific">Ficus carica</name>
    <name type="common">Common fig</name>
    <dbReference type="NCBI Taxonomy" id="3494"/>
    <lineage>
        <taxon>Eukaryota</taxon>
        <taxon>Viridiplantae</taxon>
        <taxon>Streptophyta</taxon>
        <taxon>Embryophyta</taxon>
        <taxon>Tracheophyta</taxon>
        <taxon>Spermatophyta</taxon>
        <taxon>Magnoliopsida</taxon>
        <taxon>eudicotyledons</taxon>
        <taxon>Gunneridae</taxon>
        <taxon>Pentapetalae</taxon>
        <taxon>rosids</taxon>
        <taxon>fabids</taxon>
        <taxon>Rosales</taxon>
        <taxon>Moraceae</taxon>
        <taxon>Ficeae</taxon>
        <taxon>Ficus</taxon>
    </lineage>
</organism>
<dbReference type="Proteomes" id="UP001187192">
    <property type="component" value="Unassembled WGS sequence"/>
</dbReference>
<gene>
    <name evidence="2" type="ORF">TIFTF001_010501</name>
</gene>
<feature type="region of interest" description="Disordered" evidence="1">
    <location>
        <begin position="1"/>
        <end position="54"/>
    </location>
</feature>
<dbReference type="Gramene" id="FCD_00015089-RA">
    <property type="protein sequence ID" value="FCD_00015089-RA:cds"/>
    <property type="gene ID" value="FCD_00015089"/>
</dbReference>
<evidence type="ECO:0000256" key="1">
    <source>
        <dbReference type="SAM" id="MobiDB-lite"/>
    </source>
</evidence>
<accession>A0AA88D232</accession>
<name>A0AA88D232_FICCA</name>
<dbReference type="AlphaFoldDB" id="A0AA88D232"/>
<comment type="caution">
    <text evidence="2">The sequence shown here is derived from an EMBL/GenBank/DDBJ whole genome shotgun (WGS) entry which is preliminary data.</text>
</comment>
<keyword evidence="3" id="KW-1185">Reference proteome</keyword>
<proteinExistence type="predicted"/>
<evidence type="ECO:0000313" key="3">
    <source>
        <dbReference type="Proteomes" id="UP001187192"/>
    </source>
</evidence>
<reference evidence="2" key="1">
    <citation type="submission" date="2023-07" db="EMBL/GenBank/DDBJ databases">
        <title>draft genome sequence of fig (Ficus carica).</title>
        <authorList>
            <person name="Takahashi T."/>
            <person name="Nishimura K."/>
        </authorList>
    </citation>
    <scope>NUCLEOTIDE SEQUENCE</scope>
</reference>